<gene>
    <name evidence="1" type="ORF">DI628_08590</name>
</gene>
<accession>A0A6N4R635</accession>
<reference evidence="1 2" key="1">
    <citation type="journal article" date="2017" name="Nat. Commun.">
        <title>In situ click chemistry generation of cyclooxygenase-2 inhibitors.</title>
        <authorList>
            <person name="Bhardwaj A."/>
            <person name="Kaur J."/>
            <person name="Wuest M."/>
            <person name="Wuest F."/>
        </authorList>
    </citation>
    <scope>NUCLEOTIDE SEQUENCE [LARGE SCALE GENOMIC DNA]</scope>
    <source>
        <strain evidence="1">S2_018_000_R2_106</strain>
    </source>
</reference>
<organism evidence="1 2">
    <name type="scientific">Blastochloris viridis</name>
    <name type="common">Rhodopseudomonas viridis</name>
    <dbReference type="NCBI Taxonomy" id="1079"/>
    <lineage>
        <taxon>Bacteria</taxon>
        <taxon>Pseudomonadati</taxon>
        <taxon>Pseudomonadota</taxon>
        <taxon>Alphaproteobacteria</taxon>
        <taxon>Hyphomicrobiales</taxon>
        <taxon>Blastochloridaceae</taxon>
        <taxon>Blastochloris</taxon>
    </lineage>
</organism>
<evidence type="ECO:0000313" key="2">
    <source>
        <dbReference type="Proteomes" id="UP000320948"/>
    </source>
</evidence>
<evidence type="ECO:0000313" key="1">
    <source>
        <dbReference type="EMBL" id="TKW60933.1"/>
    </source>
</evidence>
<comment type="caution">
    <text evidence="1">The sequence shown here is derived from an EMBL/GenBank/DDBJ whole genome shotgun (WGS) entry which is preliminary data.</text>
</comment>
<proteinExistence type="predicted"/>
<dbReference type="EMBL" id="VAFM01000002">
    <property type="protein sequence ID" value="TKW60933.1"/>
    <property type="molecule type" value="Genomic_DNA"/>
</dbReference>
<dbReference type="AlphaFoldDB" id="A0A6N4R635"/>
<dbReference type="Proteomes" id="UP000320948">
    <property type="component" value="Unassembled WGS sequence"/>
</dbReference>
<name>A0A6N4R635_BLAVI</name>
<sequence length="317" mass="34340">MFIFSLFTFVLALMGSIISFGSKDAAILTDERIKETGRFFEAMAQVIKTDVTQKYLTANPNNHVTIANYITGLPEVAAMSAGLYNDVGVDAWGKPLQGAIVTEYQLITASADANSAVSVPVTAIAFVSSGPDGVLQTVMPLNPTTINQVRNIVAPSDAAGRPTSDDIVYTFDNREDQMRQLQTLHAHMERIGTASLKEYQYRVSDFRAALIKQYETDVALGKAVAAPDMNLANQPNPPKMLSLDSSANRYKLGVDEDIAILERTLASGRRMVLSAVTPATATAPLVLTLTNSSSSPTPWGTSSRPFRYVVRVFPDKI</sequence>
<protein>
    <submittedName>
        <fullName evidence="1">Uncharacterized protein</fullName>
    </submittedName>
</protein>